<evidence type="ECO:0000313" key="2">
    <source>
        <dbReference type="Proteomes" id="UP000001062"/>
    </source>
</evidence>
<accession>F2JZ29</accession>
<dbReference type="PATRIC" id="fig|717774.3.peg.2863"/>
<sequence length="91" mass="10999">MCHILSLRTKYHDLFKELVAKGELQNKYPSGVSWFDSNNHWMIKAYKNQSNEKLKEIGELLSELLPYFPPPQNLFFTIAYIKWYKRNRKFL</sequence>
<name>F2JZ29_MARM1</name>
<dbReference type="KEGG" id="mme:Marme_2780"/>
<gene>
    <name evidence="1" type="ordered locus">Marme_2780</name>
</gene>
<protein>
    <submittedName>
        <fullName evidence="1">Uncharacterized protein</fullName>
    </submittedName>
</protein>
<dbReference type="STRING" id="717774.Marme_2780"/>
<reference evidence="1 2" key="1">
    <citation type="journal article" date="2012" name="Stand. Genomic Sci.">
        <title>Complete genome sequence of the melanogenic marine bacterium Marinomonas mediterranea type strain (MMB-1(T)).</title>
        <authorList>
            <person name="Lucas-Elio P."/>
            <person name="Goodwin L."/>
            <person name="Woyke T."/>
            <person name="Pitluck S."/>
            <person name="Nolan M."/>
            <person name="Kyrpides N.C."/>
            <person name="Detter J.C."/>
            <person name="Copeland A."/>
            <person name="Teshima H."/>
            <person name="Bruce D."/>
            <person name="Detter C."/>
            <person name="Tapia R."/>
            <person name="Han S."/>
            <person name="Land M.L."/>
            <person name="Ivanova N."/>
            <person name="Mikhailova N."/>
            <person name="Johnston A.W."/>
            <person name="Sanchez-Amat A."/>
        </authorList>
    </citation>
    <scope>NUCLEOTIDE SEQUENCE [LARGE SCALE GENOMIC DNA]</scope>
    <source>
        <strain evidence="2">ATCC 700492 / JCM 21426 / NBRC 103028 / MMB-1</strain>
    </source>
</reference>
<dbReference type="Proteomes" id="UP000001062">
    <property type="component" value="Chromosome"/>
</dbReference>
<proteinExistence type="predicted"/>
<organism evidence="1 2">
    <name type="scientific">Marinomonas mediterranea (strain ATCC 700492 / JCM 21426 / NBRC 103028 / MMB-1)</name>
    <dbReference type="NCBI Taxonomy" id="717774"/>
    <lineage>
        <taxon>Bacteria</taxon>
        <taxon>Pseudomonadati</taxon>
        <taxon>Pseudomonadota</taxon>
        <taxon>Gammaproteobacteria</taxon>
        <taxon>Oceanospirillales</taxon>
        <taxon>Oceanospirillaceae</taxon>
        <taxon>Marinomonas</taxon>
    </lineage>
</organism>
<evidence type="ECO:0000313" key="1">
    <source>
        <dbReference type="EMBL" id="ADZ92007.1"/>
    </source>
</evidence>
<keyword evidence="2" id="KW-1185">Reference proteome</keyword>
<dbReference type="HOGENOM" id="CLU_2423459_0_0_6"/>
<dbReference type="AlphaFoldDB" id="F2JZ29"/>
<dbReference type="EMBL" id="CP002583">
    <property type="protein sequence ID" value="ADZ92007.1"/>
    <property type="molecule type" value="Genomic_DNA"/>
</dbReference>